<dbReference type="AlphaFoldDB" id="A0A9D4K7L1"/>
<name>A0A9D4K7L1_DREPO</name>
<gene>
    <name evidence="2" type="ORF">DPMN_107922</name>
</gene>
<reference evidence="2" key="2">
    <citation type="submission" date="2020-11" db="EMBL/GenBank/DDBJ databases">
        <authorList>
            <person name="McCartney M.A."/>
            <person name="Auch B."/>
            <person name="Kono T."/>
            <person name="Mallez S."/>
            <person name="Becker A."/>
            <person name="Gohl D.M."/>
            <person name="Silverstein K.A.T."/>
            <person name="Koren S."/>
            <person name="Bechman K.B."/>
            <person name="Herman A."/>
            <person name="Abrahante J.E."/>
            <person name="Garbe J."/>
        </authorList>
    </citation>
    <scope>NUCLEOTIDE SEQUENCE</scope>
    <source>
        <strain evidence="2">Duluth1</strain>
        <tissue evidence="2">Whole animal</tissue>
    </source>
</reference>
<evidence type="ECO:0000313" key="3">
    <source>
        <dbReference type="Proteomes" id="UP000828390"/>
    </source>
</evidence>
<proteinExistence type="predicted"/>
<sequence>MTLPTRPTQDDKKREVKSREAPGVGGSGRDRVQARAGASPLGVGALVRRRGVLRFGNWDEIKPTTTDRRA</sequence>
<feature type="region of interest" description="Disordered" evidence="1">
    <location>
        <begin position="1"/>
        <end position="39"/>
    </location>
</feature>
<reference evidence="2" key="1">
    <citation type="journal article" date="2019" name="bioRxiv">
        <title>The Genome of the Zebra Mussel, Dreissena polymorpha: A Resource for Invasive Species Research.</title>
        <authorList>
            <person name="McCartney M.A."/>
            <person name="Auch B."/>
            <person name="Kono T."/>
            <person name="Mallez S."/>
            <person name="Zhang Y."/>
            <person name="Obille A."/>
            <person name="Becker A."/>
            <person name="Abrahante J.E."/>
            <person name="Garbe J."/>
            <person name="Badalamenti J.P."/>
            <person name="Herman A."/>
            <person name="Mangelson H."/>
            <person name="Liachko I."/>
            <person name="Sullivan S."/>
            <person name="Sone E.D."/>
            <person name="Koren S."/>
            <person name="Silverstein K.A.T."/>
            <person name="Beckman K.B."/>
            <person name="Gohl D.M."/>
        </authorList>
    </citation>
    <scope>NUCLEOTIDE SEQUENCE</scope>
    <source>
        <strain evidence="2">Duluth1</strain>
        <tissue evidence="2">Whole animal</tissue>
    </source>
</reference>
<organism evidence="2 3">
    <name type="scientific">Dreissena polymorpha</name>
    <name type="common">Zebra mussel</name>
    <name type="synonym">Mytilus polymorpha</name>
    <dbReference type="NCBI Taxonomy" id="45954"/>
    <lineage>
        <taxon>Eukaryota</taxon>
        <taxon>Metazoa</taxon>
        <taxon>Spiralia</taxon>
        <taxon>Lophotrochozoa</taxon>
        <taxon>Mollusca</taxon>
        <taxon>Bivalvia</taxon>
        <taxon>Autobranchia</taxon>
        <taxon>Heteroconchia</taxon>
        <taxon>Euheterodonta</taxon>
        <taxon>Imparidentia</taxon>
        <taxon>Neoheterodontei</taxon>
        <taxon>Myida</taxon>
        <taxon>Dreissenoidea</taxon>
        <taxon>Dreissenidae</taxon>
        <taxon>Dreissena</taxon>
    </lineage>
</organism>
<feature type="compositionally biased region" description="Basic and acidic residues" evidence="1">
    <location>
        <begin position="8"/>
        <end position="20"/>
    </location>
</feature>
<dbReference type="EMBL" id="JAIWYP010000004">
    <property type="protein sequence ID" value="KAH3834592.1"/>
    <property type="molecule type" value="Genomic_DNA"/>
</dbReference>
<accession>A0A9D4K7L1</accession>
<evidence type="ECO:0000256" key="1">
    <source>
        <dbReference type="SAM" id="MobiDB-lite"/>
    </source>
</evidence>
<evidence type="ECO:0000313" key="2">
    <source>
        <dbReference type="EMBL" id="KAH3834592.1"/>
    </source>
</evidence>
<protein>
    <submittedName>
        <fullName evidence="2">Uncharacterized protein</fullName>
    </submittedName>
</protein>
<dbReference type="Proteomes" id="UP000828390">
    <property type="component" value="Unassembled WGS sequence"/>
</dbReference>
<comment type="caution">
    <text evidence="2">The sequence shown here is derived from an EMBL/GenBank/DDBJ whole genome shotgun (WGS) entry which is preliminary data.</text>
</comment>
<keyword evidence="3" id="KW-1185">Reference proteome</keyword>